<keyword evidence="2" id="KW-1185">Reference proteome</keyword>
<dbReference type="EMBL" id="JACHHQ010000002">
    <property type="protein sequence ID" value="MBB5199368.1"/>
    <property type="molecule type" value="Genomic_DNA"/>
</dbReference>
<keyword evidence="1" id="KW-0413">Isomerase</keyword>
<evidence type="ECO:0000313" key="1">
    <source>
        <dbReference type="EMBL" id="MBB5199368.1"/>
    </source>
</evidence>
<dbReference type="InterPro" id="IPR036249">
    <property type="entry name" value="Thioredoxin-like_sf"/>
</dbReference>
<dbReference type="Gene3D" id="3.40.30.10">
    <property type="entry name" value="Glutaredoxin"/>
    <property type="match status" value="1"/>
</dbReference>
<protein>
    <submittedName>
        <fullName evidence="1">Thiol-disulfide isomerase/thioredoxin</fullName>
    </submittedName>
</protein>
<organism evidence="1 2">
    <name type="scientific">Glaciimonas immobilis</name>
    <dbReference type="NCBI Taxonomy" id="728004"/>
    <lineage>
        <taxon>Bacteria</taxon>
        <taxon>Pseudomonadati</taxon>
        <taxon>Pseudomonadota</taxon>
        <taxon>Betaproteobacteria</taxon>
        <taxon>Burkholderiales</taxon>
        <taxon>Oxalobacteraceae</taxon>
        <taxon>Glaciimonas</taxon>
    </lineage>
</organism>
<dbReference type="RefSeq" id="WP_168055070.1">
    <property type="nucleotide sequence ID" value="NZ_JAAOZT010000006.1"/>
</dbReference>
<dbReference type="Proteomes" id="UP000571084">
    <property type="component" value="Unassembled WGS sequence"/>
</dbReference>
<evidence type="ECO:0000313" key="2">
    <source>
        <dbReference type="Proteomes" id="UP000571084"/>
    </source>
</evidence>
<dbReference type="InterPro" id="IPR008554">
    <property type="entry name" value="Glutaredoxin-like"/>
</dbReference>
<proteinExistence type="predicted"/>
<reference evidence="1 2" key="1">
    <citation type="submission" date="2020-08" db="EMBL/GenBank/DDBJ databases">
        <title>Genomic Encyclopedia of Type Strains, Phase IV (KMG-IV): sequencing the most valuable type-strain genomes for metagenomic binning, comparative biology and taxonomic classification.</title>
        <authorList>
            <person name="Goeker M."/>
        </authorList>
    </citation>
    <scope>NUCLEOTIDE SEQUENCE [LARGE SCALE GENOMIC DNA]</scope>
    <source>
        <strain evidence="1 2">DSM 23240</strain>
    </source>
</reference>
<gene>
    <name evidence="1" type="ORF">HNR39_001195</name>
</gene>
<dbReference type="Pfam" id="PF05768">
    <property type="entry name" value="Glrx-like"/>
    <property type="match status" value="1"/>
</dbReference>
<comment type="caution">
    <text evidence="1">The sequence shown here is derived from an EMBL/GenBank/DDBJ whole genome shotgun (WGS) entry which is preliminary data.</text>
</comment>
<dbReference type="AlphaFoldDB" id="A0A840RQV4"/>
<sequence length="97" mass="10971">MAKIAFTLYGRSYCHLCDDMLQALIALCAEQEMLEGRNLDVDADYAIEQIDVDSDPELVALYDELVPVLLGSRMGQVPVRLCHYFLDKQKVNAYLKA</sequence>
<dbReference type="GO" id="GO:0016853">
    <property type="term" value="F:isomerase activity"/>
    <property type="evidence" value="ECO:0007669"/>
    <property type="project" value="UniProtKB-KW"/>
</dbReference>
<dbReference type="SUPFAM" id="SSF52833">
    <property type="entry name" value="Thioredoxin-like"/>
    <property type="match status" value="1"/>
</dbReference>
<accession>A0A840RQV4</accession>
<name>A0A840RQV4_9BURK</name>